<dbReference type="GO" id="GO:0008270">
    <property type="term" value="F:zinc ion binding"/>
    <property type="evidence" value="ECO:0007669"/>
    <property type="project" value="UniProtKB-KW"/>
</dbReference>
<dbReference type="VEuPathDB" id="VectorBase:LOC119168427"/>
<keyword evidence="3" id="KW-0862">Zinc</keyword>
<feature type="compositionally biased region" description="Polar residues" evidence="6">
    <location>
        <begin position="100"/>
        <end position="109"/>
    </location>
</feature>
<accession>A0A9J6E4N5</accession>
<reference evidence="8" key="1">
    <citation type="journal article" date="2020" name="Cell">
        <title>Large-Scale Comparative Analyses of Tick Genomes Elucidate Their Genetic Diversity and Vector Capacities.</title>
        <authorList>
            <consortium name="Tick Genome and Microbiome Consortium (TIGMIC)"/>
            <person name="Jia N."/>
            <person name="Wang J."/>
            <person name="Shi W."/>
            <person name="Du L."/>
            <person name="Sun Y."/>
            <person name="Zhan W."/>
            <person name="Jiang J.F."/>
            <person name="Wang Q."/>
            <person name="Zhang B."/>
            <person name="Ji P."/>
            <person name="Bell-Sakyi L."/>
            <person name="Cui X.M."/>
            <person name="Yuan T.T."/>
            <person name="Jiang B.G."/>
            <person name="Yang W.F."/>
            <person name="Lam T.T."/>
            <person name="Chang Q.C."/>
            <person name="Ding S.J."/>
            <person name="Wang X.J."/>
            <person name="Zhu J.G."/>
            <person name="Ruan X.D."/>
            <person name="Zhao L."/>
            <person name="Wei J.T."/>
            <person name="Ye R.Z."/>
            <person name="Que T.C."/>
            <person name="Du C.H."/>
            <person name="Zhou Y.H."/>
            <person name="Cheng J.X."/>
            <person name="Dai P.F."/>
            <person name="Guo W.B."/>
            <person name="Han X.H."/>
            <person name="Huang E.J."/>
            <person name="Li L.F."/>
            <person name="Wei W."/>
            <person name="Gao Y.C."/>
            <person name="Liu J.Z."/>
            <person name="Shao H.Z."/>
            <person name="Wang X."/>
            <person name="Wang C.C."/>
            <person name="Yang T.C."/>
            <person name="Huo Q.B."/>
            <person name="Li W."/>
            <person name="Chen H.Y."/>
            <person name="Chen S.E."/>
            <person name="Zhou L.G."/>
            <person name="Ni X.B."/>
            <person name="Tian J.H."/>
            <person name="Sheng Y."/>
            <person name="Liu T."/>
            <person name="Pan Y.S."/>
            <person name="Xia L.Y."/>
            <person name="Li J."/>
            <person name="Zhao F."/>
            <person name="Cao W.C."/>
        </authorList>
    </citation>
    <scope>NUCLEOTIDE SEQUENCE</scope>
    <source>
        <strain evidence="8">Rmic-2018</strain>
    </source>
</reference>
<evidence type="ECO:0000256" key="5">
    <source>
        <dbReference type="PROSITE-ProRule" id="PRU00309"/>
    </source>
</evidence>
<keyword evidence="9" id="KW-1185">Reference proteome</keyword>
<evidence type="ECO:0000256" key="4">
    <source>
        <dbReference type="ARBA" id="ARBA00023125"/>
    </source>
</evidence>
<dbReference type="SMART" id="SM00692">
    <property type="entry name" value="DM3"/>
    <property type="match status" value="1"/>
</dbReference>
<dbReference type="SMART" id="SM00980">
    <property type="entry name" value="THAP"/>
    <property type="match status" value="1"/>
</dbReference>
<evidence type="ECO:0000313" key="8">
    <source>
        <dbReference type="EMBL" id="KAH8029300.1"/>
    </source>
</evidence>
<dbReference type="AlphaFoldDB" id="A0A9J6E4N5"/>
<evidence type="ECO:0000259" key="7">
    <source>
        <dbReference type="PROSITE" id="PS50950"/>
    </source>
</evidence>
<evidence type="ECO:0000313" key="9">
    <source>
        <dbReference type="Proteomes" id="UP000821866"/>
    </source>
</evidence>
<protein>
    <recommendedName>
        <fullName evidence="7">THAP-type domain-containing protein</fullName>
    </recommendedName>
</protein>
<dbReference type="InterPro" id="IPR006612">
    <property type="entry name" value="THAP_Znf"/>
</dbReference>
<feature type="region of interest" description="Disordered" evidence="6">
    <location>
        <begin position="156"/>
        <end position="186"/>
    </location>
</feature>
<dbReference type="Pfam" id="PF05485">
    <property type="entry name" value="THAP"/>
    <property type="match status" value="1"/>
</dbReference>
<dbReference type="PANTHER" id="PTHR46927">
    <property type="entry name" value="AGAP005574-PA"/>
    <property type="match status" value="1"/>
</dbReference>
<reference evidence="8" key="2">
    <citation type="submission" date="2021-09" db="EMBL/GenBank/DDBJ databases">
        <authorList>
            <person name="Jia N."/>
            <person name="Wang J."/>
            <person name="Shi W."/>
            <person name="Du L."/>
            <person name="Sun Y."/>
            <person name="Zhan W."/>
            <person name="Jiang J."/>
            <person name="Wang Q."/>
            <person name="Zhang B."/>
            <person name="Ji P."/>
            <person name="Sakyi L.B."/>
            <person name="Cui X."/>
            <person name="Yuan T."/>
            <person name="Jiang B."/>
            <person name="Yang W."/>
            <person name="Lam T.T.-Y."/>
            <person name="Chang Q."/>
            <person name="Ding S."/>
            <person name="Wang X."/>
            <person name="Zhu J."/>
            <person name="Ruan X."/>
            <person name="Zhao L."/>
            <person name="Wei J."/>
            <person name="Que T."/>
            <person name="Du C."/>
            <person name="Cheng J."/>
            <person name="Dai P."/>
            <person name="Han X."/>
            <person name="Huang E."/>
            <person name="Gao Y."/>
            <person name="Liu J."/>
            <person name="Shao H."/>
            <person name="Ye R."/>
            <person name="Li L."/>
            <person name="Wei W."/>
            <person name="Wang X."/>
            <person name="Wang C."/>
            <person name="Huo Q."/>
            <person name="Li W."/>
            <person name="Guo W."/>
            <person name="Chen H."/>
            <person name="Chen S."/>
            <person name="Zhou L."/>
            <person name="Zhou L."/>
            <person name="Ni X."/>
            <person name="Tian J."/>
            <person name="Zhou Y."/>
            <person name="Sheng Y."/>
            <person name="Liu T."/>
            <person name="Pan Y."/>
            <person name="Xia L."/>
            <person name="Li J."/>
            <person name="Zhao F."/>
            <person name="Cao W."/>
        </authorList>
    </citation>
    <scope>NUCLEOTIDE SEQUENCE</scope>
    <source>
        <strain evidence="8">Rmic-2018</strain>
        <tissue evidence="8">Larvae</tissue>
    </source>
</reference>
<organism evidence="8 9">
    <name type="scientific">Rhipicephalus microplus</name>
    <name type="common">Cattle tick</name>
    <name type="synonym">Boophilus microplus</name>
    <dbReference type="NCBI Taxonomy" id="6941"/>
    <lineage>
        <taxon>Eukaryota</taxon>
        <taxon>Metazoa</taxon>
        <taxon>Ecdysozoa</taxon>
        <taxon>Arthropoda</taxon>
        <taxon>Chelicerata</taxon>
        <taxon>Arachnida</taxon>
        <taxon>Acari</taxon>
        <taxon>Parasitiformes</taxon>
        <taxon>Ixodida</taxon>
        <taxon>Ixodoidea</taxon>
        <taxon>Ixodidae</taxon>
        <taxon>Rhipicephalinae</taxon>
        <taxon>Rhipicephalus</taxon>
        <taxon>Boophilus</taxon>
    </lineage>
</organism>
<dbReference type="Pfam" id="PF21787">
    <property type="entry name" value="TNP-like_RNaseH_N"/>
    <property type="match status" value="1"/>
</dbReference>
<dbReference type="InterPro" id="IPR048365">
    <property type="entry name" value="TNP-like_RNaseH_N"/>
</dbReference>
<evidence type="ECO:0000256" key="3">
    <source>
        <dbReference type="ARBA" id="ARBA00022833"/>
    </source>
</evidence>
<dbReference type="PANTHER" id="PTHR46927:SF3">
    <property type="entry name" value="THAP-TYPE DOMAIN-CONTAINING PROTEIN"/>
    <property type="match status" value="1"/>
</dbReference>
<dbReference type="Proteomes" id="UP000821866">
    <property type="component" value="Chromosome 4"/>
</dbReference>
<dbReference type="InterPro" id="IPR052224">
    <property type="entry name" value="THAP_domain_protein"/>
</dbReference>
<sequence length="713" mass="78400">MPGCCAVGCSNKTEDGFSLYNIPRGIRNSARREVWLQNISREDFRAMPSTRLCEEHFTPDQFEPLALERGLKKLRRDAVPTLLKPSRQRRRTKRPLLSGNGMSIDNSSIGHDHCYFHGSHESDTQEMPPEDTPHLSIEAEVVGQGTLDIVQQSSACSTPEMSPENPPHLSSEAEGVGLEMSPENPPHLPSEAVVVGRGTLYIVQWSSTGNGMSIDNSSIGHDHCYFHGSHESDTQEMPPEDTPHLSIEAEVVGQGTLDIVQQSSACSTPEMSPENPPHLSSEAEGVGLVDEFTREATAIERALQQRYRQSDRPATGAAAGAAALTANDEFALRHLIGQIVRNGMSIDNSSIGHDHCYFHGSHESDTQEMPPEDTPHLSIEAEVVGQGTLDIVQQSSACSTPEMSPVNPPHLSSEAEGVGLEMSPENPPHLPSEAVVVGRGTLYIVQWSSTGTASHAALFAIINALERQLTIAKAKARVKEREHKKLMLHLSSYINEDQFTSLRHSPRGTVWSKETLTKAVKIRLSCCSRGYDMVKELGQPLPSQSTLQRHIEHCKFRPGLLVDIMDSLAVKVNCMTKYERHTCLMMDDMQITPGLIYDPSADAVLGRPTIPLADGSLPADTLATHGLVFMLGGVTTRWKQPVLARVHSVKYSGVRECSHSSHSVERVHNDGYKRHNPVHNRKALVVRQHLVNMREDQCYSEFAGKAALTITLF</sequence>
<dbReference type="SUPFAM" id="SSF57716">
    <property type="entry name" value="Glucocorticoid receptor-like (DNA-binding domain)"/>
    <property type="match status" value="1"/>
</dbReference>
<dbReference type="GO" id="GO:0003677">
    <property type="term" value="F:DNA binding"/>
    <property type="evidence" value="ECO:0007669"/>
    <property type="project" value="UniProtKB-UniRule"/>
</dbReference>
<feature type="compositionally biased region" description="Basic and acidic residues" evidence="6">
    <location>
        <begin position="110"/>
        <end position="123"/>
    </location>
</feature>
<keyword evidence="1" id="KW-0479">Metal-binding</keyword>
<feature type="region of interest" description="Disordered" evidence="6">
    <location>
        <begin position="398"/>
        <end position="427"/>
    </location>
</feature>
<dbReference type="PROSITE" id="PS50950">
    <property type="entry name" value="ZF_THAP"/>
    <property type="match status" value="1"/>
</dbReference>
<evidence type="ECO:0000256" key="6">
    <source>
        <dbReference type="SAM" id="MobiDB-lite"/>
    </source>
</evidence>
<dbReference type="VEuPathDB" id="VectorBase:LOC119169924"/>
<feature type="region of interest" description="Disordered" evidence="6">
    <location>
        <begin position="83"/>
        <end position="132"/>
    </location>
</feature>
<feature type="domain" description="THAP-type" evidence="7">
    <location>
        <begin position="1"/>
        <end position="83"/>
    </location>
</feature>
<dbReference type="EMBL" id="JABSTU010000006">
    <property type="protein sequence ID" value="KAH8029300.1"/>
    <property type="molecule type" value="Genomic_DNA"/>
</dbReference>
<gene>
    <name evidence="8" type="ORF">HPB51_025058</name>
</gene>
<proteinExistence type="predicted"/>
<keyword evidence="4 5" id="KW-0238">DNA-binding</keyword>
<name>A0A9J6E4N5_RHIMP</name>
<evidence type="ECO:0000256" key="1">
    <source>
        <dbReference type="ARBA" id="ARBA00022723"/>
    </source>
</evidence>
<comment type="caution">
    <text evidence="8">The sequence shown here is derived from an EMBL/GenBank/DDBJ whole genome shotgun (WGS) entry which is preliminary data.</text>
</comment>
<keyword evidence="2 5" id="KW-0863">Zinc-finger</keyword>
<evidence type="ECO:0000256" key="2">
    <source>
        <dbReference type="ARBA" id="ARBA00022771"/>
    </source>
</evidence>